<dbReference type="AlphaFoldDB" id="A0A8X6RV01"/>
<proteinExistence type="predicted"/>
<protein>
    <submittedName>
        <fullName evidence="2">Uncharacterized protein</fullName>
    </submittedName>
</protein>
<evidence type="ECO:0000313" key="3">
    <source>
        <dbReference type="Proteomes" id="UP000887159"/>
    </source>
</evidence>
<organism evidence="2 3">
    <name type="scientific">Trichonephila clavipes</name>
    <name type="common">Golden silk orbweaver</name>
    <name type="synonym">Nephila clavipes</name>
    <dbReference type="NCBI Taxonomy" id="2585209"/>
    <lineage>
        <taxon>Eukaryota</taxon>
        <taxon>Metazoa</taxon>
        <taxon>Ecdysozoa</taxon>
        <taxon>Arthropoda</taxon>
        <taxon>Chelicerata</taxon>
        <taxon>Arachnida</taxon>
        <taxon>Araneae</taxon>
        <taxon>Araneomorphae</taxon>
        <taxon>Entelegynae</taxon>
        <taxon>Araneoidea</taxon>
        <taxon>Nephilidae</taxon>
        <taxon>Trichonephila</taxon>
    </lineage>
</organism>
<keyword evidence="3" id="KW-1185">Reference proteome</keyword>
<accession>A0A8X6RV01</accession>
<comment type="caution">
    <text evidence="2">The sequence shown here is derived from an EMBL/GenBank/DDBJ whole genome shotgun (WGS) entry which is preliminary data.</text>
</comment>
<dbReference type="Proteomes" id="UP000887159">
    <property type="component" value="Unassembled WGS sequence"/>
</dbReference>
<gene>
    <name evidence="2" type="ORF">TNCV_5026601</name>
</gene>
<reference evidence="2" key="1">
    <citation type="submission" date="2020-08" db="EMBL/GenBank/DDBJ databases">
        <title>Multicomponent nature underlies the extraordinary mechanical properties of spider dragline silk.</title>
        <authorList>
            <person name="Kono N."/>
            <person name="Nakamura H."/>
            <person name="Mori M."/>
            <person name="Yoshida Y."/>
            <person name="Ohtoshi R."/>
            <person name="Malay A.D."/>
            <person name="Moran D.A.P."/>
            <person name="Tomita M."/>
            <person name="Numata K."/>
            <person name="Arakawa K."/>
        </authorList>
    </citation>
    <scope>NUCLEOTIDE SEQUENCE</scope>
</reference>
<evidence type="ECO:0000256" key="1">
    <source>
        <dbReference type="SAM" id="MobiDB-lite"/>
    </source>
</evidence>
<sequence>MSTGSLNAECIVRPPSIKEAAMPGTRFPLRDALVPTFGAPASASPLTGKGSLRSSGIIRQSYGNFSDRISDSDCPFRITSGTKFTISKAFKVSSRQGPAVFVDGLHTPVASGNPHRKNSSGVRSGERGDQYLAPLFPIIWPT</sequence>
<evidence type="ECO:0000313" key="2">
    <source>
        <dbReference type="EMBL" id="GFX99607.1"/>
    </source>
</evidence>
<feature type="region of interest" description="Disordered" evidence="1">
    <location>
        <begin position="106"/>
        <end position="126"/>
    </location>
</feature>
<name>A0A8X6RV01_TRICX</name>
<dbReference type="EMBL" id="BMAU01021213">
    <property type="protein sequence ID" value="GFX99607.1"/>
    <property type="molecule type" value="Genomic_DNA"/>
</dbReference>